<evidence type="ECO:0000256" key="3">
    <source>
        <dbReference type="ARBA" id="ARBA00023015"/>
    </source>
</evidence>
<dbReference type="PANTHER" id="PTHR39117">
    <property type="entry name" value="MEDIATOR OF RNA POLYMERASE II TRANSCRIPTION SUBUNIT 28"/>
    <property type="match status" value="1"/>
</dbReference>
<gene>
    <name evidence="7" type="ORF">R1flu_015544</name>
</gene>
<dbReference type="GO" id="GO:0005634">
    <property type="term" value="C:nucleus"/>
    <property type="evidence" value="ECO:0007669"/>
    <property type="project" value="UniProtKB-SubCell"/>
</dbReference>
<dbReference type="Pfam" id="PF11594">
    <property type="entry name" value="Med28"/>
    <property type="match status" value="1"/>
</dbReference>
<comment type="similarity">
    <text evidence="2">Belongs to the Mediator complex subunit 28 family.</text>
</comment>
<dbReference type="AlphaFoldDB" id="A0ABD1YJ85"/>
<evidence type="ECO:0008006" key="9">
    <source>
        <dbReference type="Google" id="ProtNLM"/>
    </source>
</evidence>
<dbReference type="Proteomes" id="UP001605036">
    <property type="component" value="Unassembled WGS sequence"/>
</dbReference>
<evidence type="ECO:0000313" key="7">
    <source>
        <dbReference type="EMBL" id="KAL2630858.1"/>
    </source>
</evidence>
<dbReference type="PANTHER" id="PTHR39117:SF1">
    <property type="entry name" value="MEDIATOR OF RNA POLYMERASE II TRANSCRIPTION SUBUNIT 28"/>
    <property type="match status" value="1"/>
</dbReference>
<organism evidence="7 8">
    <name type="scientific">Riccia fluitans</name>
    <dbReference type="NCBI Taxonomy" id="41844"/>
    <lineage>
        <taxon>Eukaryota</taxon>
        <taxon>Viridiplantae</taxon>
        <taxon>Streptophyta</taxon>
        <taxon>Embryophyta</taxon>
        <taxon>Marchantiophyta</taxon>
        <taxon>Marchantiopsida</taxon>
        <taxon>Marchantiidae</taxon>
        <taxon>Marchantiales</taxon>
        <taxon>Ricciaceae</taxon>
        <taxon>Riccia</taxon>
    </lineage>
</organism>
<dbReference type="InterPro" id="IPR034456">
    <property type="entry name" value="MED28"/>
</dbReference>
<protein>
    <recommendedName>
        <fullName evidence="9">Mediator of RNA polymerase II transcription subunit 28</fullName>
    </recommendedName>
</protein>
<comment type="subcellular location">
    <subcellularLocation>
        <location evidence="1">Nucleus</location>
    </subcellularLocation>
</comment>
<evidence type="ECO:0000313" key="8">
    <source>
        <dbReference type="Proteomes" id="UP001605036"/>
    </source>
</evidence>
<keyword evidence="3" id="KW-0805">Transcription regulation</keyword>
<comment type="caution">
    <text evidence="7">The sequence shown here is derived from an EMBL/GenBank/DDBJ whole genome shotgun (WGS) entry which is preliminary data.</text>
</comment>
<evidence type="ECO:0000256" key="4">
    <source>
        <dbReference type="ARBA" id="ARBA00023054"/>
    </source>
</evidence>
<keyword evidence="5" id="KW-0804">Transcription</keyword>
<evidence type="ECO:0000256" key="1">
    <source>
        <dbReference type="ARBA" id="ARBA00004123"/>
    </source>
</evidence>
<dbReference type="InterPro" id="IPR021640">
    <property type="entry name" value="Mediator_Med28"/>
</dbReference>
<keyword evidence="6" id="KW-0539">Nucleus</keyword>
<evidence type="ECO:0000256" key="2">
    <source>
        <dbReference type="ARBA" id="ARBA00005571"/>
    </source>
</evidence>
<proteinExistence type="inferred from homology"/>
<reference evidence="7 8" key="1">
    <citation type="submission" date="2024-09" db="EMBL/GenBank/DDBJ databases">
        <title>Chromosome-scale assembly of Riccia fluitans.</title>
        <authorList>
            <person name="Paukszto L."/>
            <person name="Sawicki J."/>
            <person name="Karawczyk K."/>
            <person name="Piernik-Szablinska J."/>
            <person name="Szczecinska M."/>
            <person name="Mazdziarz M."/>
        </authorList>
    </citation>
    <scope>NUCLEOTIDE SEQUENCE [LARGE SCALE GENOMIC DNA]</scope>
    <source>
        <strain evidence="7">Rf_01</strain>
        <tissue evidence="7">Aerial parts of the thallus</tissue>
    </source>
</reference>
<sequence length="121" mass="13411">MSSASEVLAYVAARDSALLPCLPARELQAADRASHPSLHVDVERHTKDFMEAANKLQLFFLRVGHQSQPSAKQVLRQQVAALETEIAEKDKLLERHVLLVQKCQQVLTAHSASCITELQTV</sequence>
<dbReference type="EMBL" id="JBHFFA010000004">
    <property type="protein sequence ID" value="KAL2630858.1"/>
    <property type="molecule type" value="Genomic_DNA"/>
</dbReference>
<keyword evidence="4" id="KW-0175">Coiled coil</keyword>
<evidence type="ECO:0000256" key="5">
    <source>
        <dbReference type="ARBA" id="ARBA00023163"/>
    </source>
</evidence>
<accession>A0ABD1YJ85</accession>
<keyword evidence="8" id="KW-1185">Reference proteome</keyword>
<name>A0ABD1YJ85_9MARC</name>
<evidence type="ECO:0000256" key="6">
    <source>
        <dbReference type="ARBA" id="ARBA00023242"/>
    </source>
</evidence>